<name>E0WQZ4_9ENTR</name>
<evidence type="ECO:0000313" key="5">
    <source>
        <dbReference type="EMBL" id="EFL92554.1"/>
    </source>
</evidence>
<evidence type="ECO:0000313" key="6">
    <source>
        <dbReference type="Proteomes" id="UP000005726"/>
    </source>
</evidence>
<keyword evidence="2" id="KW-0378">Hydrolase</keyword>
<dbReference type="AlphaFoldDB" id="E0WQZ4"/>
<dbReference type="InterPro" id="IPR050226">
    <property type="entry name" value="NagZ_Beta-hexosaminidase"/>
</dbReference>
<comment type="similarity">
    <text evidence="1">Belongs to the glycosyl hydrolase 3 family.</text>
</comment>
<dbReference type="EMBL" id="GL379589">
    <property type="protein sequence ID" value="EFL92554.1"/>
    <property type="molecule type" value="Genomic_DNA"/>
</dbReference>
<dbReference type="PANTHER" id="PTHR30480:SF14">
    <property type="entry name" value="HYDROLASE, PUTATIVE (AFU_ORTHOLOGUE AFUA_4G13770)-RELATED"/>
    <property type="match status" value="1"/>
</dbReference>
<dbReference type="HOGENOM" id="CLU_008392_0_3_6"/>
<feature type="domain" description="Glycoside hydrolase family 3 N-terminal" evidence="4">
    <location>
        <begin position="7"/>
        <end position="340"/>
    </location>
</feature>
<dbReference type="InterPro" id="IPR036962">
    <property type="entry name" value="Glyco_hydro_3_N_sf"/>
</dbReference>
<dbReference type="eggNOG" id="COG1472">
    <property type="taxonomic scope" value="Bacteria"/>
</dbReference>
<dbReference type="RefSeq" id="WP_006704265.1">
    <property type="nucleotide sequence ID" value="NZ_CAWLGB010000001.1"/>
</dbReference>
<dbReference type="Gene3D" id="3.20.20.300">
    <property type="entry name" value="Glycoside hydrolase, family 3, N-terminal domain"/>
    <property type="match status" value="1"/>
</dbReference>
<dbReference type="InterPro" id="IPR001764">
    <property type="entry name" value="Glyco_hydro_3_N"/>
</dbReference>
<dbReference type="GO" id="GO:0009254">
    <property type="term" value="P:peptidoglycan turnover"/>
    <property type="evidence" value="ECO:0007669"/>
    <property type="project" value="TreeGrafter"/>
</dbReference>
<accession>E0WQZ4</accession>
<evidence type="ECO:0000256" key="2">
    <source>
        <dbReference type="ARBA" id="ARBA00022801"/>
    </source>
</evidence>
<dbReference type="Pfam" id="PF00933">
    <property type="entry name" value="Glyco_hydro_3"/>
    <property type="match status" value="1"/>
</dbReference>
<evidence type="ECO:0000259" key="4">
    <source>
        <dbReference type="Pfam" id="PF00933"/>
    </source>
</evidence>
<reference evidence="5" key="1">
    <citation type="journal article" date="2009" name="Environ. Microbiol.">
        <title>Dynamics of genome evolution in facultative symbionts of aphids.</title>
        <authorList>
            <person name="Degnan P.H."/>
            <person name="Leonardo T.E."/>
            <person name="Cass B.N."/>
            <person name="Hurwitz B."/>
            <person name="Stern D."/>
            <person name="Gibbs R.A."/>
            <person name="Richards S."/>
            <person name="Moran N.A."/>
        </authorList>
    </citation>
    <scope>NUCLEOTIDE SEQUENCE [LARGE SCALE GENOMIC DNA]</scope>
    <source>
        <strain evidence="5">LSR1</strain>
    </source>
</reference>
<protein>
    <recommendedName>
        <fullName evidence="4">Glycoside hydrolase family 3 N-terminal domain-containing protein</fullName>
    </recommendedName>
</protein>
<dbReference type="GO" id="GO:0005975">
    <property type="term" value="P:carbohydrate metabolic process"/>
    <property type="evidence" value="ECO:0007669"/>
    <property type="project" value="InterPro"/>
</dbReference>
<keyword evidence="3" id="KW-0326">Glycosidase</keyword>
<evidence type="ECO:0000256" key="3">
    <source>
        <dbReference type="ARBA" id="ARBA00023295"/>
    </source>
</evidence>
<dbReference type="PANTHER" id="PTHR30480">
    <property type="entry name" value="BETA-HEXOSAMINIDASE-RELATED"/>
    <property type="match status" value="1"/>
</dbReference>
<dbReference type="Proteomes" id="UP000005726">
    <property type="component" value="Unassembled WGS sequence"/>
</dbReference>
<gene>
    <name evidence="5" type="ORF">REG_0358</name>
</gene>
<keyword evidence="6" id="KW-1185">Reference proteome</keyword>
<organism evidence="5 6">
    <name type="scientific">Candidatus Regiella insecticola LSR1</name>
    <dbReference type="NCBI Taxonomy" id="663321"/>
    <lineage>
        <taxon>Bacteria</taxon>
        <taxon>Pseudomonadati</taxon>
        <taxon>Pseudomonadota</taxon>
        <taxon>Gammaproteobacteria</taxon>
        <taxon>Enterobacterales</taxon>
        <taxon>Enterobacteriaceae</taxon>
        <taxon>aphid secondary symbionts</taxon>
        <taxon>Candidatus Regiella</taxon>
    </lineage>
</organism>
<sequence>MPDKVSLKEKIGQMLIVGFHGTTVEENSPIAHLIKNGEIGGVVLYLRNIENPAQVKQLTTDLQRLAAKSGQHLIIAVDHEGGKVNRFKHHYFPTTYSAQQFAQLPIKQKQQLVQSMTETLVDAGVNTNFAPVVDLHRPETFIAGAERSFSALPKEVAENAQLISQAHKNATIDCTYKHFPGHGSAAGDSHKGFVDVTKTWQSEELGPYKSLLNQEDACSMVMTAHVTHLTFDPSGKPATLSRAIIEGILRQKIRFQGIVVSDCMQMKAIQDNYTLEEALELSINAGVNMLIFGHPSVSNQPAEDWQNPEAIIDLIYRAVVISGKIHPDIIEDNYQRILQLKKKMTSSSPKINS</sequence>
<proteinExistence type="inferred from homology"/>
<dbReference type="GO" id="GO:0004553">
    <property type="term" value="F:hydrolase activity, hydrolyzing O-glycosyl compounds"/>
    <property type="evidence" value="ECO:0007669"/>
    <property type="project" value="InterPro"/>
</dbReference>
<dbReference type="InterPro" id="IPR017853">
    <property type="entry name" value="GH"/>
</dbReference>
<dbReference type="SUPFAM" id="SSF51445">
    <property type="entry name" value="(Trans)glycosidases"/>
    <property type="match status" value="1"/>
</dbReference>
<evidence type="ECO:0000256" key="1">
    <source>
        <dbReference type="ARBA" id="ARBA00005336"/>
    </source>
</evidence>
<dbReference type="STRING" id="663321.REG_0358"/>